<dbReference type="STRING" id="1448318.A0A319EU93"/>
<keyword evidence="4" id="KW-0443">Lipid metabolism</keyword>
<dbReference type="EMBL" id="KZ826340">
    <property type="protein sequence ID" value="PYI07674.1"/>
    <property type="molecule type" value="Genomic_DNA"/>
</dbReference>
<keyword evidence="5 7" id="KW-0472">Membrane</keyword>
<dbReference type="VEuPathDB" id="FungiDB:BO78DRAFT_312511"/>
<evidence type="ECO:0000256" key="4">
    <source>
        <dbReference type="ARBA" id="ARBA00023098"/>
    </source>
</evidence>
<sequence length="333" mass="37728">MERFTQFRDRGTGVAPFFPPPPPSLGFLKLIVWVTLFWVRLFFFVPICIAYFGVLHWLPLPSLLRKGALWLILAVPSFWWIDLQVDGVRRGTLGNTQHQNRLPGPGSIIASSFTSPIDPLYLAAVFNPVFVACYPYTGEVEHLSLWQAILRAFAAPQPTPKPNARMDSLFSIMQKYPNRPIALFPECTTTNGQGVLPLSPALLSTPHSAKVFPVTLRHDSKDLMTPVPGTYLTWLWRLLGRPTHFIRVRIGQAVVGVTAEELPVVDPHQDEPNAMDGNDGPPFMEDHVLVLQEQVPNHVADSLARLGRARRVGLDVQEKEEFVKLYRRYYWTW</sequence>
<dbReference type="GO" id="GO:0006629">
    <property type="term" value="P:lipid metabolic process"/>
    <property type="evidence" value="ECO:0007669"/>
    <property type="project" value="UniProtKB-KW"/>
</dbReference>
<evidence type="ECO:0000256" key="2">
    <source>
        <dbReference type="ARBA" id="ARBA00022692"/>
    </source>
</evidence>
<evidence type="ECO:0000256" key="3">
    <source>
        <dbReference type="ARBA" id="ARBA00022989"/>
    </source>
</evidence>
<reference evidence="8 9" key="1">
    <citation type="submission" date="2018-02" db="EMBL/GenBank/DDBJ databases">
        <title>The genomes of Aspergillus section Nigri reveals drivers in fungal speciation.</title>
        <authorList>
            <consortium name="DOE Joint Genome Institute"/>
            <person name="Vesth T.C."/>
            <person name="Nybo J."/>
            <person name="Theobald S."/>
            <person name="Brandl J."/>
            <person name="Frisvad J.C."/>
            <person name="Nielsen K.F."/>
            <person name="Lyhne E.K."/>
            <person name="Kogle M.E."/>
            <person name="Kuo A."/>
            <person name="Riley R."/>
            <person name="Clum A."/>
            <person name="Nolan M."/>
            <person name="Lipzen A."/>
            <person name="Salamov A."/>
            <person name="Henrissat B."/>
            <person name="Wiebenga A."/>
            <person name="De vries R.P."/>
            <person name="Grigoriev I.V."/>
            <person name="Mortensen U.H."/>
            <person name="Andersen M.R."/>
            <person name="Baker S.E."/>
        </authorList>
    </citation>
    <scope>NUCLEOTIDE SEQUENCE [LARGE SCALE GENOMIC DNA]</scope>
    <source>
        <strain evidence="8 9">CBS 121057</strain>
    </source>
</reference>
<keyword evidence="2 7" id="KW-0812">Transmembrane</keyword>
<keyword evidence="1" id="KW-0808">Transferase</keyword>
<dbReference type="PANTHER" id="PTHR23063:SF60">
    <property type="entry name" value="LYSOPHOSPHATIDIC ACID:OLEOYL-COA ACYLTRANSFERASE 1"/>
    <property type="match status" value="1"/>
</dbReference>
<organism evidence="8 9">
    <name type="scientific">Aspergillus sclerotiicarbonarius (strain CBS 121057 / IBT 28362)</name>
    <dbReference type="NCBI Taxonomy" id="1448318"/>
    <lineage>
        <taxon>Eukaryota</taxon>
        <taxon>Fungi</taxon>
        <taxon>Dikarya</taxon>
        <taxon>Ascomycota</taxon>
        <taxon>Pezizomycotina</taxon>
        <taxon>Eurotiomycetes</taxon>
        <taxon>Eurotiomycetidae</taxon>
        <taxon>Eurotiales</taxon>
        <taxon>Aspergillaceae</taxon>
        <taxon>Aspergillus</taxon>
        <taxon>Aspergillus subgen. Circumdati</taxon>
    </lineage>
</organism>
<dbReference type="AlphaFoldDB" id="A0A319EU93"/>
<dbReference type="PANTHER" id="PTHR23063">
    <property type="entry name" value="PHOSPHOLIPID ACYLTRANSFERASE"/>
    <property type="match status" value="1"/>
</dbReference>
<evidence type="ECO:0000256" key="6">
    <source>
        <dbReference type="ARBA" id="ARBA00023315"/>
    </source>
</evidence>
<keyword evidence="9" id="KW-1185">Reference proteome</keyword>
<dbReference type="OrthoDB" id="272512at2759"/>
<dbReference type="SUPFAM" id="SSF69593">
    <property type="entry name" value="Glycerol-3-phosphate (1)-acyltransferase"/>
    <property type="match status" value="1"/>
</dbReference>
<protein>
    <submittedName>
        <fullName evidence="8">Vacuolar protein sorting protein Vps66</fullName>
    </submittedName>
</protein>
<feature type="transmembrane region" description="Helical" evidence="7">
    <location>
        <begin position="30"/>
        <end position="54"/>
    </location>
</feature>
<gene>
    <name evidence="8" type="ORF">BO78DRAFT_312511</name>
</gene>
<dbReference type="GO" id="GO:0016746">
    <property type="term" value="F:acyltransferase activity"/>
    <property type="evidence" value="ECO:0007669"/>
    <property type="project" value="UniProtKB-KW"/>
</dbReference>
<evidence type="ECO:0000256" key="7">
    <source>
        <dbReference type="SAM" id="Phobius"/>
    </source>
</evidence>
<name>A0A319EU93_ASPSB</name>
<proteinExistence type="predicted"/>
<evidence type="ECO:0000256" key="5">
    <source>
        <dbReference type="ARBA" id="ARBA00023136"/>
    </source>
</evidence>
<evidence type="ECO:0000256" key="1">
    <source>
        <dbReference type="ARBA" id="ARBA00022679"/>
    </source>
</evidence>
<evidence type="ECO:0000313" key="8">
    <source>
        <dbReference type="EMBL" id="PYI07674.1"/>
    </source>
</evidence>
<keyword evidence="6" id="KW-0012">Acyltransferase</keyword>
<evidence type="ECO:0000313" key="9">
    <source>
        <dbReference type="Proteomes" id="UP000248423"/>
    </source>
</evidence>
<accession>A0A319EU93</accession>
<dbReference type="Proteomes" id="UP000248423">
    <property type="component" value="Unassembled WGS sequence"/>
</dbReference>
<keyword evidence="3 7" id="KW-1133">Transmembrane helix</keyword>